<evidence type="ECO:0000313" key="2">
    <source>
        <dbReference type="Proteomes" id="UP000887572"/>
    </source>
</evidence>
<evidence type="ECO:0000313" key="3">
    <source>
        <dbReference type="WBParaSite" id="Gr19_v10_g3012.t1"/>
    </source>
</evidence>
<keyword evidence="2" id="KW-1185">Reference proteome</keyword>
<sequence>MVLPGGAIRGGPAGWLATCCKSSKQQARHFRPRRNGGGGGAARKNFSICFDGRAQPLRAGGAAGAKGKRASEQKTKTKVNKKNNELELTTMLKMIITPFKVVRYLWGQFSVRRERQQMA</sequence>
<dbReference type="WBParaSite" id="Gr19_v10_g3012.t1">
    <property type="protein sequence ID" value="Gr19_v10_g3012.t1"/>
    <property type="gene ID" value="Gr19_v10_g3012"/>
</dbReference>
<proteinExistence type="predicted"/>
<name>A0A914HN21_GLORO</name>
<feature type="region of interest" description="Disordered" evidence="1">
    <location>
        <begin position="57"/>
        <end position="82"/>
    </location>
</feature>
<evidence type="ECO:0000256" key="1">
    <source>
        <dbReference type="SAM" id="MobiDB-lite"/>
    </source>
</evidence>
<dbReference type="AlphaFoldDB" id="A0A914HN21"/>
<reference evidence="3" key="1">
    <citation type="submission" date="2022-11" db="UniProtKB">
        <authorList>
            <consortium name="WormBaseParasite"/>
        </authorList>
    </citation>
    <scope>IDENTIFICATION</scope>
</reference>
<accession>A0A914HN21</accession>
<protein>
    <submittedName>
        <fullName evidence="3">Uncharacterized protein</fullName>
    </submittedName>
</protein>
<dbReference type="Proteomes" id="UP000887572">
    <property type="component" value="Unplaced"/>
</dbReference>
<organism evidence="2 3">
    <name type="scientific">Globodera rostochiensis</name>
    <name type="common">Golden nematode worm</name>
    <name type="synonym">Heterodera rostochiensis</name>
    <dbReference type="NCBI Taxonomy" id="31243"/>
    <lineage>
        <taxon>Eukaryota</taxon>
        <taxon>Metazoa</taxon>
        <taxon>Ecdysozoa</taxon>
        <taxon>Nematoda</taxon>
        <taxon>Chromadorea</taxon>
        <taxon>Rhabditida</taxon>
        <taxon>Tylenchina</taxon>
        <taxon>Tylenchomorpha</taxon>
        <taxon>Tylenchoidea</taxon>
        <taxon>Heteroderidae</taxon>
        <taxon>Heteroderinae</taxon>
        <taxon>Globodera</taxon>
    </lineage>
</organism>